<protein>
    <submittedName>
        <fullName evidence="1">Uncharacterized protein</fullName>
    </submittedName>
</protein>
<organism evidence="1 2">
    <name type="scientific">Microbispora catharanthi</name>
    <dbReference type="NCBI Taxonomy" id="1712871"/>
    <lineage>
        <taxon>Bacteria</taxon>
        <taxon>Bacillati</taxon>
        <taxon>Actinomycetota</taxon>
        <taxon>Actinomycetes</taxon>
        <taxon>Streptosporangiales</taxon>
        <taxon>Streptosporangiaceae</taxon>
        <taxon>Microbispora</taxon>
    </lineage>
</organism>
<gene>
    <name evidence="1" type="ORF">FH610_034310</name>
</gene>
<dbReference type="RefSeq" id="WP_139579397.1">
    <property type="nucleotide sequence ID" value="NZ_VDMA02000024.1"/>
</dbReference>
<dbReference type="EMBL" id="VDMA02000024">
    <property type="protein sequence ID" value="KAB8180102.1"/>
    <property type="molecule type" value="Genomic_DNA"/>
</dbReference>
<comment type="caution">
    <text evidence="1">The sequence shown here is derived from an EMBL/GenBank/DDBJ whole genome shotgun (WGS) entry which is preliminary data.</text>
</comment>
<dbReference type="Proteomes" id="UP000313066">
    <property type="component" value="Unassembled WGS sequence"/>
</dbReference>
<evidence type="ECO:0000313" key="2">
    <source>
        <dbReference type="Proteomes" id="UP000313066"/>
    </source>
</evidence>
<evidence type="ECO:0000313" key="1">
    <source>
        <dbReference type="EMBL" id="KAB8180102.1"/>
    </source>
</evidence>
<dbReference type="AlphaFoldDB" id="A0A5N6BI16"/>
<proteinExistence type="predicted"/>
<accession>A0A5N6BI16</accession>
<reference evidence="1 2" key="1">
    <citation type="submission" date="2019-10" db="EMBL/GenBank/DDBJ databases">
        <title>Nonomuraea sp. nov., isolated from Phyllanthus amarus.</title>
        <authorList>
            <person name="Klykleung N."/>
            <person name="Tanasupawat S."/>
        </authorList>
    </citation>
    <scope>NUCLEOTIDE SEQUENCE [LARGE SCALE GENOMIC DNA]</scope>
    <source>
        <strain evidence="1 2">CR1-09</strain>
    </source>
</reference>
<keyword evidence="2" id="KW-1185">Reference proteome</keyword>
<sequence>MSLLIKSVTDQVRLPQYGAFALEDQGRNVRDPGPLGVDPGPGAWFQAVDDGAGISSEHGWQEVGVQLELWDGLPRTTEEWDKSQDALIYFTSGKVAAVEVEYYNNEHNILDLGRAGAHWNVRALMRQLRPVRPEDSIRMRVDLEAYLFQFWPA</sequence>
<name>A0A5N6BI16_9ACTN</name>